<dbReference type="InterPro" id="IPR015943">
    <property type="entry name" value="WD40/YVTN_repeat-like_dom_sf"/>
</dbReference>
<gene>
    <name evidence="1" type="ORF">D9758_016920</name>
</gene>
<keyword evidence="2" id="KW-1185">Reference proteome</keyword>
<organism evidence="1 2">
    <name type="scientific">Tetrapyrgos nigripes</name>
    <dbReference type="NCBI Taxonomy" id="182062"/>
    <lineage>
        <taxon>Eukaryota</taxon>
        <taxon>Fungi</taxon>
        <taxon>Dikarya</taxon>
        <taxon>Basidiomycota</taxon>
        <taxon>Agaricomycotina</taxon>
        <taxon>Agaricomycetes</taxon>
        <taxon>Agaricomycetidae</taxon>
        <taxon>Agaricales</taxon>
        <taxon>Marasmiineae</taxon>
        <taxon>Marasmiaceae</taxon>
        <taxon>Tetrapyrgos</taxon>
    </lineage>
</organism>
<sequence>MKLGVTIGSRHRILVEGKGPRAGESVILSSVLKTPFYLYCSLLTVTLYQPLIYSGYNGVSIWDLNTSRAVATPHLPHEPSEKKHVYCSSTWLFFEDGQHHVFIMGNMAGQVTIWNWDILGCENVYRNATEQVSARVTADKDAFFVTSTIWKMTSKLEISNVFRVDLPLDVIPRTVQFSPASCSVLQLNGRTGDLSWMKKEGPRQMDSVVLNESKDIFAAWTGKHAATYRLSDAEHLTTFHNEGSYIGNAKQVAFTEEAHSLVVGTNYAMAEVFSLASGKHVQSLPYPSKSLVHYVAVLLDPSQDKWWYFRKISDLSGYMYAWNMSNAIDAPTTADSLPATHTITQLEMVTYTVAETNILTHTIFEALPITFTLTKHDITTITQLCPTVLSTITYTTTTDFATVTVTGECASTATLAHPTILDVVKPIET</sequence>
<dbReference type="EMBL" id="JAACJM010000146">
    <property type="protein sequence ID" value="KAF5343190.1"/>
    <property type="molecule type" value="Genomic_DNA"/>
</dbReference>
<protein>
    <submittedName>
        <fullName evidence="1">Uncharacterized protein</fullName>
    </submittedName>
</protein>
<dbReference type="SUPFAM" id="SSF50998">
    <property type="entry name" value="Quinoprotein alcohol dehydrogenase-like"/>
    <property type="match status" value="1"/>
</dbReference>
<name>A0A8H5CK29_9AGAR</name>
<comment type="caution">
    <text evidence="1">The sequence shown here is derived from an EMBL/GenBank/DDBJ whole genome shotgun (WGS) entry which is preliminary data.</text>
</comment>
<dbReference type="AlphaFoldDB" id="A0A8H5CK29"/>
<accession>A0A8H5CK29</accession>
<dbReference type="Gene3D" id="2.130.10.10">
    <property type="entry name" value="YVTN repeat-like/Quinoprotein amine dehydrogenase"/>
    <property type="match status" value="1"/>
</dbReference>
<dbReference type="Proteomes" id="UP000559256">
    <property type="component" value="Unassembled WGS sequence"/>
</dbReference>
<proteinExistence type="predicted"/>
<reference evidence="1 2" key="1">
    <citation type="journal article" date="2020" name="ISME J.">
        <title>Uncovering the hidden diversity of litter-decomposition mechanisms in mushroom-forming fungi.</title>
        <authorList>
            <person name="Floudas D."/>
            <person name="Bentzer J."/>
            <person name="Ahren D."/>
            <person name="Johansson T."/>
            <person name="Persson P."/>
            <person name="Tunlid A."/>
        </authorList>
    </citation>
    <scope>NUCLEOTIDE SEQUENCE [LARGE SCALE GENOMIC DNA]</scope>
    <source>
        <strain evidence="1 2">CBS 291.85</strain>
    </source>
</reference>
<evidence type="ECO:0000313" key="1">
    <source>
        <dbReference type="EMBL" id="KAF5343190.1"/>
    </source>
</evidence>
<evidence type="ECO:0000313" key="2">
    <source>
        <dbReference type="Proteomes" id="UP000559256"/>
    </source>
</evidence>
<dbReference type="OrthoDB" id="3238562at2759"/>
<dbReference type="InterPro" id="IPR011047">
    <property type="entry name" value="Quinoprotein_ADH-like_sf"/>
</dbReference>